<organism evidence="2 3">
    <name type="scientific">Oculimacula yallundae</name>
    <dbReference type="NCBI Taxonomy" id="86028"/>
    <lineage>
        <taxon>Eukaryota</taxon>
        <taxon>Fungi</taxon>
        <taxon>Dikarya</taxon>
        <taxon>Ascomycota</taxon>
        <taxon>Pezizomycotina</taxon>
        <taxon>Leotiomycetes</taxon>
        <taxon>Helotiales</taxon>
        <taxon>Ploettnerulaceae</taxon>
        <taxon>Oculimacula</taxon>
    </lineage>
</organism>
<evidence type="ECO:0000313" key="3">
    <source>
        <dbReference type="Proteomes" id="UP001595075"/>
    </source>
</evidence>
<name>A0ABR4CAI2_9HELO</name>
<proteinExistence type="predicted"/>
<comment type="caution">
    <text evidence="2">The sequence shown here is derived from an EMBL/GenBank/DDBJ whole genome shotgun (WGS) entry which is preliminary data.</text>
</comment>
<gene>
    <name evidence="2" type="ORF">VTL71DRAFT_1376</name>
</gene>
<evidence type="ECO:0000313" key="2">
    <source>
        <dbReference type="EMBL" id="KAL2066952.1"/>
    </source>
</evidence>
<protein>
    <submittedName>
        <fullName evidence="2">Uncharacterized protein</fullName>
    </submittedName>
</protein>
<evidence type="ECO:0000256" key="1">
    <source>
        <dbReference type="SAM" id="MobiDB-lite"/>
    </source>
</evidence>
<dbReference type="EMBL" id="JAZHXI010000010">
    <property type="protein sequence ID" value="KAL2066952.1"/>
    <property type="molecule type" value="Genomic_DNA"/>
</dbReference>
<keyword evidence="3" id="KW-1185">Reference proteome</keyword>
<accession>A0ABR4CAI2</accession>
<sequence length="209" mass="22934">MGLNNVRQGYDIISRAGSGRDIPSVIPDLGNLTLHIVGYNFDQDDLDQHVQLLKFGHNDAWMSLMDSAPKDPKETGVAKTPTFGLADEPWRVPKIHVSQGLRVQQPRSVPGDGKQEKPDPPKLAYIMIVQGRSGAIRSKLTVRSNLDLAGVEMFHKAANGFSVVFSGAILRENLEKRKKSGASFKKVNTMEELQVLESDSLSEVIGVLC</sequence>
<feature type="region of interest" description="Disordered" evidence="1">
    <location>
        <begin position="101"/>
        <end position="120"/>
    </location>
</feature>
<dbReference type="Proteomes" id="UP001595075">
    <property type="component" value="Unassembled WGS sequence"/>
</dbReference>
<reference evidence="2 3" key="1">
    <citation type="journal article" date="2024" name="Commun. Biol.">
        <title>Comparative genomic analysis of thermophilic fungi reveals convergent evolutionary adaptations and gene losses.</title>
        <authorList>
            <person name="Steindorff A.S."/>
            <person name="Aguilar-Pontes M.V."/>
            <person name="Robinson A.J."/>
            <person name="Andreopoulos B."/>
            <person name="LaButti K."/>
            <person name="Kuo A."/>
            <person name="Mondo S."/>
            <person name="Riley R."/>
            <person name="Otillar R."/>
            <person name="Haridas S."/>
            <person name="Lipzen A."/>
            <person name="Grimwood J."/>
            <person name="Schmutz J."/>
            <person name="Clum A."/>
            <person name="Reid I.D."/>
            <person name="Moisan M.C."/>
            <person name="Butler G."/>
            <person name="Nguyen T.T.M."/>
            <person name="Dewar K."/>
            <person name="Conant G."/>
            <person name="Drula E."/>
            <person name="Henrissat B."/>
            <person name="Hansel C."/>
            <person name="Singer S."/>
            <person name="Hutchinson M.I."/>
            <person name="de Vries R.P."/>
            <person name="Natvig D.O."/>
            <person name="Powell A.J."/>
            <person name="Tsang A."/>
            <person name="Grigoriev I.V."/>
        </authorList>
    </citation>
    <scope>NUCLEOTIDE SEQUENCE [LARGE SCALE GENOMIC DNA]</scope>
    <source>
        <strain evidence="2 3">CBS 494.80</strain>
    </source>
</reference>